<proteinExistence type="predicted"/>
<evidence type="ECO:0000256" key="1">
    <source>
        <dbReference type="SAM" id="MobiDB-lite"/>
    </source>
</evidence>
<sequence length="62" mass="6746">MASMAISNDLYRLNVCVCFMEHSLSDGPGRELIAQLSGATDTARLRHGRPTSTRPGPPTCER</sequence>
<protein>
    <submittedName>
        <fullName evidence="2">Uncharacterized protein</fullName>
    </submittedName>
</protein>
<comment type="caution">
    <text evidence="2">The sequence shown here is derived from an EMBL/GenBank/DDBJ whole genome shotgun (WGS) entry which is preliminary data.</text>
</comment>
<organism evidence="2 3">
    <name type="scientific">Actinacidiphila cocklensis</name>
    <dbReference type="NCBI Taxonomy" id="887465"/>
    <lineage>
        <taxon>Bacteria</taxon>
        <taxon>Bacillati</taxon>
        <taxon>Actinomycetota</taxon>
        <taxon>Actinomycetes</taxon>
        <taxon>Kitasatosporales</taxon>
        <taxon>Streptomycetaceae</taxon>
        <taxon>Actinacidiphila</taxon>
    </lineage>
</organism>
<reference evidence="2" key="1">
    <citation type="submission" date="2021-05" db="EMBL/GenBank/DDBJ databases">
        <authorList>
            <person name="Arsene-Ploetze F."/>
        </authorList>
    </citation>
    <scope>NUCLEOTIDE SEQUENCE</scope>
    <source>
        <strain evidence="2">DSM 42138</strain>
    </source>
</reference>
<evidence type="ECO:0000313" key="2">
    <source>
        <dbReference type="EMBL" id="CAG6391157.1"/>
    </source>
</evidence>
<accession>A0A9W4E1Y4</accession>
<name>A0A9W4E1Y4_9ACTN</name>
<dbReference type="EMBL" id="CAJSLV010000002">
    <property type="protein sequence ID" value="CAG6391157.1"/>
    <property type="molecule type" value="Genomic_DNA"/>
</dbReference>
<gene>
    <name evidence="2" type="ORF">SCOCK_100223</name>
</gene>
<feature type="region of interest" description="Disordered" evidence="1">
    <location>
        <begin position="38"/>
        <end position="62"/>
    </location>
</feature>
<dbReference type="AlphaFoldDB" id="A0A9W4E1Y4"/>
<evidence type="ECO:0000313" key="3">
    <source>
        <dbReference type="Proteomes" id="UP001152519"/>
    </source>
</evidence>
<dbReference type="Proteomes" id="UP001152519">
    <property type="component" value="Unassembled WGS sequence"/>
</dbReference>
<keyword evidence="3" id="KW-1185">Reference proteome</keyword>